<protein>
    <submittedName>
        <fullName evidence="3">ABC transporter family substrate-binding protein</fullName>
    </submittedName>
</protein>
<dbReference type="GO" id="GO:1904680">
    <property type="term" value="F:peptide transmembrane transporter activity"/>
    <property type="evidence" value="ECO:0007669"/>
    <property type="project" value="TreeGrafter"/>
</dbReference>
<sequence length="601" mass="64398">MARYGAAIAALGAGALVLSGCSAPAAESGLDEGTSVTVAWNQAFFSANGNTSYGNATANNNINYLTQAGFWYYDNTPELQWDESFGTVELESEDPLTVKYTLADTAKWSDGEPVDAADLLLSWAALSKSLDTPDFDATAFTDQETGEFTDEFPTDVVYFDSGATPDSGLGLVHDTPEVSDDGKSVTMVYSQPYVDWQLALNGPLPAHIIAKHALGIEDGDEAKAAVIDAIENDDAEALAKLSADWNSGFNYTSMPEDEDRLVSSGPYLITDFAADEYITLKANEAYEGKFAPHIEEVTVRFIPDPLAAAQALANGEVDVIQPQATADLVEQLEDIEDITINTGVGGTYEHVDLQIDQSKNGTFADPLVREAFLKVVPRQEILDKLIAPITGDGAELRGSFNFVPGAEGYDESLETSGIADYAEVDVEGAKALLAEAGVTSPEVCLLYASNNPRRVNEFALIQASAAQAGFNVTDCGSEEWGGLLGTPGAYDASLFGWQSTSLGVSSVGPNYETGGINNMSFYSNPEVDALVQELNTSFDHDRQIEIQVELDKLLLDDAFGITIFQHPEVTAFSNTLSGVSSSPLAPTVFWNIWDWEVVEAE</sequence>
<accession>A0A6I4NV64</accession>
<dbReference type="AlphaFoldDB" id="A0A6I4NV64"/>
<reference evidence="3 4" key="1">
    <citation type="submission" date="2019-12" db="EMBL/GenBank/DDBJ databases">
        <authorList>
            <person name="Kim Y.S."/>
        </authorList>
    </citation>
    <scope>NUCLEOTIDE SEQUENCE [LARGE SCALE GENOMIC DNA]</scope>
    <source>
        <strain evidence="3 4">MMS17-SY077</strain>
    </source>
</reference>
<dbReference type="CDD" id="cd08501">
    <property type="entry name" value="PBP2_Lpqw"/>
    <property type="match status" value="1"/>
</dbReference>
<feature type="chain" id="PRO_5026204251" evidence="1">
    <location>
        <begin position="26"/>
        <end position="601"/>
    </location>
</feature>
<dbReference type="InterPro" id="IPR000914">
    <property type="entry name" value="SBP_5_dom"/>
</dbReference>
<name>A0A6I4NV64_9MICO</name>
<evidence type="ECO:0000313" key="3">
    <source>
        <dbReference type="EMBL" id="MWB98133.1"/>
    </source>
</evidence>
<comment type="caution">
    <text evidence="3">The sequence shown here is derived from an EMBL/GenBank/DDBJ whole genome shotgun (WGS) entry which is preliminary data.</text>
</comment>
<keyword evidence="4" id="KW-1185">Reference proteome</keyword>
<dbReference type="PIRSF" id="PIRSF002741">
    <property type="entry name" value="MppA"/>
    <property type="match status" value="1"/>
</dbReference>
<dbReference type="PROSITE" id="PS51257">
    <property type="entry name" value="PROKAR_LIPOPROTEIN"/>
    <property type="match status" value="1"/>
</dbReference>
<dbReference type="Proteomes" id="UP000438182">
    <property type="component" value="Unassembled WGS sequence"/>
</dbReference>
<gene>
    <name evidence="3" type="ORF">GB864_06175</name>
</gene>
<dbReference type="GO" id="GO:0042597">
    <property type="term" value="C:periplasmic space"/>
    <property type="evidence" value="ECO:0007669"/>
    <property type="project" value="UniProtKB-ARBA"/>
</dbReference>
<dbReference type="Gene3D" id="3.10.105.10">
    <property type="entry name" value="Dipeptide-binding Protein, Domain 3"/>
    <property type="match status" value="1"/>
</dbReference>
<evidence type="ECO:0000259" key="2">
    <source>
        <dbReference type="Pfam" id="PF00496"/>
    </source>
</evidence>
<feature type="domain" description="Solute-binding protein family 5" evidence="2">
    <location>
        <begin position="91"/>
        <end position="502"/>
    </location>
</feature>
<dbReference type="InterPro" id="IPR039424">
    <property type="entry name" value="SBP_5"/>
</dbReference>
<dbReference type="SUPFAM" id="SSF53850">
    <property type="entry name" value="Periplasmic binding protein-like II"/>
    <property type="match status" value="1"/>
</dbReference>
<dbReference type="PANTHER" id="PTHR30290">
    <property type="entry name" value="PERIPLASMIC BINDING COMPONENT OF ABC TRANSPORTER"/>
    <property type="match status" value="1"/>
</dbReference>
<evidence type="ECO:0000256" key="1">
    <source>
        <dbReference type="SAM" id="SignalP"/>
    </source>
</evidence>
<dbReference type="GO" id="GO:0015833">
    <property type="term" value="P:peptide transport"/>
    <property type="evidence" value="ECO:0007669"/>
    <property type="project" value="TreeGrafter"/>
</dbReference>
<feature type="signal peptide" evidence="1">
    <location>
        <begin position="1"/>
        <end position="25"/>
    </location>
</feature>
<dbReference type="Pfam" id="PF00496">
    <property type="entry name" value="SBP_bac_5"/>
    <property type="match status" value="1"/>
</dbReference>
<dbReference type="EMBL" id="WSTA01000020">
    <property type="protein sequence ID" value="MWB98133.1"/>
    <property type="molecule type" value="Genomic_DNA"/>
</dbReference>
<evidence type="ECO:0000313" key="4">
    <source>
        <dbReference type="Proteomes" id="UP000438182"/>
    </source>
</evidence>
<dbReference type="Gene3D" id="3.40.190.10">
    <property type="entry name" value="Periplasmic binding protein-like II"/>
    <property type="match status" value="1"/>
</dbReference>
<proteinExistence type="predicted"/>
<dbReference type="InterPro" id="IPR030678">
    <property type="entry name" value="Peptide/Ni-bd"/>
</dbReference>
<organism evidence="3 4">
    <name type="scientific">Agromyces seonyuensis</name>
    <dbReference type="NCBI Taxonomy" id="2662446"/>
    <lineage>
        <taxon>Bacteria</taxon>
        <taxon>Bacillati</taxon>
        <taxon>Actinomycetota</taxon>
        <taxon>Actinomycetes</taxon>
        <taxon>Micrococcales</taxon>
        <taxon>Microbacteriaceae</taxon>
        <taxon>Agromyces</taxon>
    </lineage>
</organism>
<dbReference type="GO" id="GO:0043190">
    <property type="term" value="C:ATP-binding cassette (ABC) transporter complex"/>
    <property type="evidence" value="ECO:0007669"/>
    <property type="project" value="InterPro"/>
</dbReference>
<keyword evidence="1" id="KW-0732">Signal</keyword>